<feature type="transmembrane region" description="Helical" evidence="1">
    <location>
        <begin position="49"/>
        <end position="71"/>
    </location>
</feature>
<organism evidence="2 3">
    <name type="scientific">Rubinisphaera italica</name>
    <dbReference type="NCBI Taxonomy" id="2527969"/>
    <lineage>
        <taxon>Bacteria</taxon>
        <taxon>Pseudomonadati</taxon>
        <taxon>Planctomycetota</taxon>
        <taxon>Planctomycetia</taxon>
        <taxon>Planctomycetales</taxon>
        <taxon>Planctomycetaceae</taxon>
        <taxon>Rubinisphaera</taxon>
    </lineage>
</organism>
<keyword evidence="1" id="KW-0472">Membrane</keyword>
<evidence type="ECO:0000256" key="1">
    <source>
        <dbReference type="SAM" id="Phobius"/>
    </source>
</evidence>
<gene>
    <name evidence="2" type="ORF">Pan54_13680</name>
</gene>
<keyword evidence="3" id="KW-1185">Reference proteome</keyword>
<dbReference type="EMBL" id="SJPG01000001">
    <property type="protein sequence ID" value="TWT60654.1"/>
    <property type="molecule type" value="Genomic_DNA"/>
</dbReference>
<evidence type="ECO:0000313" key="3">
    <source>
        <dbReference type="Proteomes" id="UP000316095"/>
    </source>
</evidence>
<dbReference type="Proteomes" id="UP000316095">
    <property type="component" value="Unassembled WGS sequence"/>
</dbReference>
<sequence length="90" mass="9580">MQWIFIILGFIIGAFGGCVSGSLLGWLVIRLMAGPYALSNPDLPGGMAWLEIFIFSAVGFFIGGVYGVPLGKKLYLEGQSMGQNSDGEDC</sequence>
<keyword evidence="1" id="KW-1133">Transmembrane helix</keyword>
<dbReference type="RefSeq" id="WP_146502748.1">
    <property type="nucleotide sequence ID" value="NZ_SJPG01000001.1"/>
</dbReference>
<comment type="caution">
    <text evidence="2">The sequence shown here is derived from an EMBL/GenBank/DDBJ whole genome shotgun (WGS) entry which is preliminary data.</text>
</comment>
<evidence type="ECO:0000313" key="2">
    <source>
        <dbReference type="EMBL" id="TWT60654.1"/>
    </source>
</evidence>
<reference evidence="2 3" key="1">
    <citation type="submission" date="2019-02" db="EMBL/GenBank/DDBJ databases">
        <title>Deep-cultivation of Planctomycetes and their phenomic and genomic characterization uncovers novel biology.</title>
        <authorList>
            <person name="Wiegand S."/>
            <person name="Jogler M."/>
            <person name="Boedeker C."/>
            <person name="Pinto D."/>
            <person name="Vollmers J."/>
            <person name="Rivas-Marin E."/>
            <person name="Kohn T."/>
            <person name="Peeters S.H."/>
            <person name="Heuer A."/>
            <person name="Rast P."/>
            <person name="Oberbeckmann S."/>
            <person name="Bunk B."/>
            <person name="Jeske O."/>
            <person name="Meyerdierks A."/>
            <person name="Storesund J.E."/>
            <person name="Kallscheuer N."/>
            <person name="Luecker S."/>
            <person name="Lage O.M."/>
            <person name="Pohl T."/>
            <person name="Merkel B.J."/>
            <person name="Hornburger P."/>
            <person name="Mueller R.-W."/>
            <person name="Bruemmer F."/>
            <person name="Labrenz M."/>
            <person name="Spormann A.M."/>
            <person name="Op Den Camp H."/>
            <person name="Overmann J."/>
            <person name="Amann R."/>
            <person name="Jetten M.S.M."/>
            <person name="Mascher T."/>
            <person name="Medema M.H."/>
            <person name="Devos D.P."/>
            <person name="Kaster A.-K."/>
            <person name="Ovreas L."/>
            <person name="Rohde M."/>
            <person name="Galperin M.Y."/>
            <person name="Jogler C."/>
        </authorList>
    </citation>
    <scope>NUCLEOTIDE SEQUENCE [LARGE SCALE GENOMIC DNA]</scope>
    <source>
        <strain evidence="2 3">Pan54</strain>
    </source>
</reference>
<name>A0A5C5XD10_9PLAN</name>
<proteinExistence type="predicted"/>
<keyword evidence="1" id="KW-0812">Transmembrane</keyword>
<accession>A0A5C5XD10</accession>
<feature type="transmembrane region" description="Helical" evidence="1">
    <location>
        <begin position="7"/>
        <end position="29"/>
    </location>
</feature>
<dbReference type="AlphaFoldDB" id="A0A5C5XD10"/>
<protein>
    <submittedName>
        <fullName evidence="2">Uncharacterized protein</fullName>
    </submittedName>
</protein>